<dbReference type="Pfam" id="PF18222">
    <property type="entry name" value="PilN_bio_d"/>
    <property type="match status" value="1"/>
</dbReference>
<dbReference type="STRING" id="856736.SAMN04488058_10551"/>
<feature type="region of interest" description="Disordered" evidence="1">
    <location>
        <begin position="200"/>
        <end position="221"/>
    </location>
</feature>
<evidence type="ECO:0000256" key="1">
    <source>
        <dbReference type="SAM" id="MobiDB-lite"/>
    </source>
</evidence>
<dbReference type="AlphaFoldDB" id="A0A1H6X1M9"/>
<dbReference type="EMBL" id="FNZA01000005">
    <property type="protein sequence ID" value="SEJ22979.1"/>
    <property type="molecule type" value="Genomic_DNA"/>
</dbReference>
<evidence type="ECO:0000313" key="5">
    <source>
        <dbReference type="Proteomes" id="UP000199223"/>
    </source>
</evidence>
<evidence type="ECO:0000256" key="2">
    <source>
        <dbReference type="SAM" id="Phobius"/>
    </source>
</evidence>
<keyword evidence="5" id="KW-1185">Reference proteome</keyword>
<dbReference type="InterPro" id="IPR052534">
    <property type="entry name" value="Extracell_DNA_Util/SecSys_Comp"/>
</dbReference>
<evidence type="ECO:0000259" key="3">
    <source>
        <dbReference type="Pfam" id="PF18222"/>
    </source>
</evidence>
<dbReference type="PANTHER" id="PTHR40278:SF1">
    <property type="entry name" value="DNA UTILIZATION PROTEIN HOFN"/>
    <property type="match status" value="1"/>
</dbReference>
<organism evidence="4 5">
    <name type="scientific">Deinococcus reticulitermitis</name>
    <dbReference type="NCBI Taxonomy" id="856736"/>
    <lineage>
        <taxon>Bacteria</taxon>
        <taxon>Thermotogati</taxon>
        <taxon>Deinococcota</taxon>
        <taxon>Deinococci</taxon>
        <taxon>Deinococcales</taxon>
        <taxon>Deinococcaceae</taxon>
        <taxon>Deinococcus</taxon>
    </lineage>
</organism>
<dbReference type="Proteomes" id="UP000199223">
    <property type="component" value="Unassembled WGS sequence"/>
</dbReference>
<dbReference type="PANTHER" id="PTHR40278">
    <property type="entry name" value="DNA UTILIZATION PROTEIN HOFN"/>
    <property type="match status" value="1"/>
</dbReference>
<keyword evidence="2" id="KW-0472">Membrane</keyword>
<dbReference type="RefSeq" id="WP_092264045.1">
    <property type="nucleotide sequence ID" value="NZ_FNZA01000005.1"/>
</dbReference>
<name>A0A1H6X1M9_9DEIO</name>
<keyword evidence="2" id="KW-1133">Transmembrane helix</keyword>
<feature type="transmembrane region" description="Helical" evidence="2">
    <location>
        <begin position="20"/>
        <end position="42"/>
    </location>
</feature>
<proteinExistence type="predicted"/>
<evidence type="ECO:0000313" key="4">
    <source>
        <dbReference type="EMBL" id="SEJ22979.1"/>
    </source>
</evidence>
<reference evidence="5" key="1">
    <citation type="submission" date="2016-10" db="EMBL/GenBank/DDBJ databases">
        <authorList>
            <person name="Varghese N."/>
            <person name="Submissions S."/>
        </authorList>
    </citation>
    <scope>NUCLEOTIDE SEQUENCE [LARGE SCALE GENOMIC DNA]</scope>
    <source>
        <strain evidence="5">CGMCC 1.10218</strain>
    </source>
</reference>
<dbReference type="InterPro" id="IPR040888">
    <property type="entry name" value="PilN_bio_d"/>
</dbReference>
<dbReference type="OrthoDB" id="66063at2"/>
<feature type="domain" description="PilN biogenesis protein dimerization" evidence="3">
    <location>
        <begin position="97"/>
        <end position="192"/>
    </location>
</feature>
<protein>
    <submittedName>
        <fullName evidence="4">Type IV pilus assembly protein PilN</fullName>
    </submittedName>
</protein>
<gene>
    <name evidence="4" type="ORF">SAMN04488058_10551</name>
</gene>
<dbReference type="Gene3D" id="3.30.70.2830">
    <property type="match status" value="1"/>
</dbReference>
<accession>A0A1H6X1M9</accession>
<keyword evidence="2" id="KW-0812">Transmembrane</keyword>
<sequence length="221" mass="23530">MVEINLLPKEYRKQTQPDVWRYASIGVAGLTTVLLAGWFVIVSGSTSRLSEQSAELQRQIDALTPAKQEGDRLQARKTELEQVTAVALQLRDQKTYWSNDLANFTGNVPRTVVIRTLSMAGTPANPASAVAFGGRPVQRQLEISGVGRSQDAVSQFIKVYESDPAFGVDFRGMQRQEETGTYAFTASIGVLGDVPEPVAQAPASAGAAPAAPAAPAEGGTP</sequence>